<dbReference type="InterPro" id="IPR000552">
    <property type="entry name" value="Ribosomal_eL44"/>
</dbReference>
<dbReference type="HOGENOM" id="CLU_114645_4_1_1"/>
<dbReference type="EnsemblPlants" id="ORUFI07G17130.1">
    <property type="protein sequence ID" value="ORUFI07G17130.1"/>
    <property type="gene ID" value="ORUFI07G17130"/>
</dbReference>
<reference evidence="6" key="2">
    <citation type="submission" date="2015-06" db="UniProtKB">
        <authorList>
            <consortium name="EnsemblPlants"/>
        </authorList>
    </citation>
    <scope>IDENTIFICATION</scope>
</reference>
<dbReference type="GO" id="GO:0006412">
    <property type="term" value="P:translation"/>
    <property type="evidence" value="ECO:0007669"/>
    <property type="project" value="InterPro"/>
</dbReference>
<dbReference type="FunFam" id="3.10.450.80:FF:000001">
    <property type="entry name" value="60S ribosomal protein L44"/>
    <property type="match status" value="1"/>
</dbReference>
<evidence type="ECO:0000256" key="1">
    <source>
        <dbReference type="ARBA" id="ARBA00009364"/>
    </source>
</evidence>
<dbReference type="PROSITE" id="PS01172">
    <property type="entry name" value="RIBOSOMAL_L44E"/>
    <property type="match status" value="1"/>
</dbReference>
<dbReference type="InterPro" id="IPR011332">
    <property type="entry name" value="Ribosomal_zn-bd"/>
</dbReference>
<dbReference type="GO" id="GO:0003735">
    <property type="term" value="F:structural constituent of ribosome"/>
    <property type="evidence" value="ECO:0007669"/>
    <property type="project" value="InterPro"/>
</dbReference>
<dbReference type="Gramene" id="ORUFI07G17130.1">
    <property type="protein sequence ID" value="ORUFI07G17130.1"/>
    <property type="gene ID" value="ORUFI07G17130"/>
</dbReference>
<evidence type="ECO:0000313" key="7">
    <source>
        <dbReference type="Proteomes" id="UP000008022"/>
    </source>
</evidence>
<protein>
    <recommendedName>
        <fullName evidence="8">60S ribosomal protein L44</fullName>
    </recommendedName>
</protein>
<organism evidence="6 7">
    <name type="scientific">Oryza rufipogon</name>
    <name type="common">Brownbeard rice</name>
    <name type="synonym">Asian wild rice</name>
    <dbReference type="NCBI Taxonomy" id="4529"/>
    <lineage>
        <taxon>Eukaryota</taxon>
        <taxon>Viridiplantae</taxon>
        <taxon>Streptophyta</taxon>
        <taxon>Embryophyta</taxon>
        <taxon>Tracheophyta</taxon>
        <taxon>Spermatophyta</taxon>
        <taxon>Magnoliopsida</taxon>
        <taxon>Liliopsida</taxon>
        <taxon>Poales</taxon>
        <taxon>Poaceae</taxon>
        <taxon>BOP clade</taxon>
        <taxon>Oryzoideae</taxon>
        <taxon>Oryzeae</taxon>
        <taxon>Oryzinae</taxon>
        <taxon>Oryza</taxon>
    </lineage>
</organism>
<feature type="compositionally biased region" description="Polar residues" evidence="5">
    <location>
        <begin position="28"/>
        <end position="47"/>
    </location>
</feature>
<keyword evidence="7" id="KW-1185">Reference proteome</keyword>
<dbReference type="SUPFAM" id="SSF57829">
    <property type="entry name" value="Zn-binding ribosomal proteins"/>
    <property type="match status" value="1"/>
</dbReference>
<keyword evidence="2 4" id="KW-0689">Ribosomal protein</keyword>
<evidence type="ECO:0000313" key="6">
    <source>
        <dbReference type="EnsemblPlants" id="ORUFI07G17130.3"/>
    </source>
</evidence>
<dbReference type="EnsemblPlants" id="ORUFI07G17130.3">
    <property type="protein sequence ID" value="ORUFI07G17130.3"/>
    <property type="gene ID" value="ORUFI07G17130"/>
</dbReference>
<evidence type="ECO:0008006" key="8">
    <source>
        <dbReference type="Google" id="ProtNLM"/>
    </source>
</evidence>
<evidence type="ECO:0000256" key="3">
    <source>
        <dbReference type="ARBA" id="ARBA00023274"/>
    </source>
</evidence>
<feature type="region of interest" description="Disordered" evidence="5">
    <location>
        <begin position="1"/>
        <end position="56"/>
    </location>
</feature>
<keyword evidence="3 4" id="KW-0687">Ribonucleoprotein</keyword>
<evidence type="ECO:0000256" key="5">
    <source>
        <dbReference type="SAM" id="MobiDB-lite"/>
    </source>
</evidence>
<comment type="similarity">
    <text evidence="1 4">Belongs to the eukaryotic ribosomal protein eL42 family.</text>
</comment>
<accession>A0A0E0Q947</accession>
<dbReference type="Pfam" id="PF00935">
    <property type="entry name" value="Ribosomal_L44"/>
    <property type="match status" value="1"/>
</dbReference>
<dbReference type="InterPro" id="IPR053708">
    <property type="entry name" value="Ribosomal_LSU_eL42"/>
</dbReference>
<dbReference type="PANTHER" id="PTHR10369">
    <property type="entry name" value="60S RIBOSOMAL PROTEIN L36A/L44"/>
    <property type="match status" value="1"/>
</dbReference>
<evidence type="ECO:0000256" key="4">
    <source>
        <dbReference type="RuleBase" id="RU000666"/>
    </source>
</evidence>
<dbReference type="AlphaFoldDB" id="A0A0E0Q947"/>
<dbReference type="STRING" id="4529.A0A0E0Q947"/>
<sequence>MADAVGDDGAEDGVGRERMTPTRLGFHQETSPSPSTCPHQSRSTASSGCGVPMTHVNVPKTKKTYCKNKECRKHTLHKVTQYKKGKDSLSAQGKRRYDRKQSGYGGQTKPVFHKKAKTTKKIVLKLQCQSCKHYSQHPIKRCKHFEIGGDKKGKGTSLF</sequence>
<name>A0A0E0Q947_ORYRU</name>
<dbReference type="Proteomes" id="UP000008022">
    <property type="component" value="Unassembled WGS sequence"/>
</dbReference>
<dbReference type="GO" id="GO:1990904">
    <property type="term" value="C:ribonucleoprotein complex"/>
    <property type="evidence" value="ECO:0007669"/>
    <property type="project" value="UniProtKB-KW"/>
</dbReference>
<feature type="region of interest" description="Disordered" evidence="5">
    <location>
        <begin position="81"/>
        <end position="110"/>
    </location>
</feature>
<dbReference type="GO" id="GO:0009536">
    <property type="term" value="C:plastid"/>
    <property type="evidence" value="ECO:0007669"/>
    <property type="project" value="UniProtKB-ARBA"/>
</dbReference>
<dbReference type="Gene3D" id="3.10.450.80">
    <property type="match status" value="1"/>
</dbReference>
<dbReference type="Gramene" id="ORUFI07G17130.3">
    <property type="protein sequence ID" value="ORUFI07G17130.3"/>
    <property type="gene ID" value="ORUFI07G17130"/>
</dbReference>
<proteinExistence type="inferred from homology"/>
<dbReference type="eggNOG" id="KOG3464">
    <property type="taxonomic scope" value="Eukaryota"/>
</dbReference>
<feature type="compositionally biased region" description="Acidic residues" evidence="5">
    <location>
        <begin position="1"/>
        <end position="11"/>
    </location>
</feature>
<dbReference type="GO" id="GO:0005840">
    <property type="term" value="C:ribosome"/>
    <property type="evidence" value="ECO:0007669"/>
    <property type="project" value="UniProtKB-KW"/>
</dbReference>
<reference evidence="7" key="1">
    <citation type="submission" date="2013-06" db="EMBL/GenBank/DDBJ databases">
        <authorList>
            <person name="Zhao Q."/>
        </authorList>
    </citation>
    <scope>NUCLEOTIDE SEQUENCE</scope>
    <source>
        <strain evidence="7">cv. W1943</strain>
    </source>
</reference>
<evidence type="ECO:0000256" key="2">
    <source>
        <dbReference type="ARBA" id="ARBA00022980"/>
    </source>
</evidence>